<dbReference type="EMBL" id="VULY01000018">
    <property type="protein sequence ID" value="MSR94465.1"/>
    <property type="molecule type" value="Genomic_DNA"/>
</dbReference>
<dbReference type="PIRSF" id="PIRSF000103">
    <property type="entry name" value="HIBADH"/>
    <property type="match status" value="1"/>
</dbReference>
<evidence type="ECO:0000313" key="8">
    <source>
        <dbReference type="Proteomes" id="UP000434409"/>
    </source>
</evidence>
<evidence type="ECO:0000256" key="1">
    <source>
        <dbReference type="ARBA" id="ARBA00009080"/>
    </source>
</evidence>
<dbReference type="PANTHER" id="PTHR43060:SF3">
    <property type="entry name" value="2-HYDROXY-3-OXOPROPIONATE REDUCTASE"/>
    <property type="match status" value="1"/>
</dbReference>
<evidence type="ECO:0000256" key="2">
    <source>
        <dbReference type="ARBA" id="ARBA00023002"/>
    </source>
</evidence>
<keyword evidence="3" id="KW-0520">NAD</keyword>
<evidence type="ECO:0000256" key="4">
    <source>
        <dbReference type="PIRSR" id="PIRSR000103-1"/>
    </source>
</evidence>
<comment type="similarity">
    <text evidence="1">Belongs to the HIBADH-related family.</text>
</comment>
<dbReference type="NCBIfam" id="NF008592">
    <property type="entry name" value="PRK11559.1"/>
    <property type="match status" value="1"/>
</dbReference>
<dbReference type="Pfam" id="PF14833">
    <property type="entry name" value="NAD_binding_11"/>
    <property type="match status" value="1"/>
</dbReference>
<feature type="domain" description="3-hydroxyisobutyrate dehydrogenase-like NAD-binding" evidence="6">
    <location>
        <begin position="180"/>
        <end position="299"/>
    </location>
</feature>
<keyword evidence="8" id="KW-1185">Reference proteome</keyword>
<evidence type="ECO:0000256" key="3">
    <source>
        <dbReference type="ARBA" id="ARBA00023027"/>
    </source>
</evidence>
<dbReference type="SUPFAM" id="SSF51735">
    <property type="entry name" value="NAD(P)-binding Rossmann-fold domains"/>
    <property type="match status" value="1"/>
</dbReference>
<dbReference type="Proteomes" id="UP000434409">
    <property type="component" value="Unassembled WGS sequence"/>
</dbReference>
<protein>
    <submittedName>
        <fullName evidence="7">2-hydroxy-3-oxopropionate reductase</fullName>
        <ecNumber evidence="7">1.1.1.60</ecNumber>
    </submittedName>
</protein>
<evidence type="ECO:0000313" key="7">
    <source>
        <dbReference type="EMBL" id="MSR94465.1"/>
    </source>
</evidence>
<dbReference type="GO" id="GO:0051287">
    <property type="term" value="F:NAD binding"/>
    <property type="evidence" value="ECO:0007669"/>
    <property type="project" value="InterPro"/>
</dbReference>
<feature type="domain" description="6-phosphogluconate dehydrogenase NADP-binding" evidence="5">
    <location>
        <begin position="19"/>
        <end position="177"/>
    </location>
</feature>
<evidence type="ECO:0000259" key="6">
    <source>
        <dbReference type="Pfam" id="PF14833"/>
    </source>
</evidence>
<dbReference type="InterPro" id="IPR006115">
    <property type="entry name" value="6PGDH_NADP-bd"/>
</dbReference>
<dbReference type="Gene3D" id="1.10.1040.10">
    <property type="entry name" value="N-(1-d-carboxylethyl)-l-norvaline Dehydrogenase, domain 2"/>
    <property type="match status" value="1"/>
</dbReference>
<dbReference type="InterPro" id="IPR029154">
    <property type="entry name" value="HIBADH-like_NADP-bd"/>
</dbReference>
<dbReference type="Gene3D" id="3.40.50.720">
    <property type="entry name" value="NAD(P)-binding Rossmann-like Domain"/>
    <property type="match status" value="1"/>
</dbReference>
<dbReference type="SUPFAM" id="SSF48179">
    <property type="entry name" value="6-phosphogluconate dehydrogenase C-terminal domain-like"/>
    <property type="match status" value="1"/>
</dbReference>
<dbReference type="InterPro" id="IPR002204">
    <property type="entry name" value="3-OH-isobutyrate_DH-rel_CS"/>
</dbReference>
<reference evidence="7 8" key="1">
    <citation type="submission" date="2019-08" db="EMBL/GenBank/DDBJ databases">
        <title>In-depth cultivation of the pig gut microbiome towards novel bacterial diversity and tailored functional studies.</title>
        <authorList>
            <person name="Wylensek D."/>
            <person name="Hitch T.C.A."/>
            <person name="Clavel T."/>
        </authorList>
    </citation>
    <scope>NUCLEOTIDE SEQUENCE [LARGE SCALE GENOMIC DNA]</scope>
    <source>
        <strain evidence="7 8">68-1-5</strain>
    </source>
</reference>
<dbReference type="InterPro" id="IPR008927">
    <property type="entry name" value="6-PGluconate_DH-like_C_sf"/>
</dbReference>
<evidence type="ECO:0000259" key="5">
    <source>
        <dbReference type="Pfam" id="PF03446"/>
    </source>
</evidence>
<dbReference type="InterPro" id="IPR013328">
    <property type="entry name" value="6PGD_dom2"/>
</dbReference>
<dbReference type="EC" id="1.1.1.60" evidence="7"/>
<accession>A0A6N7V1L7</accession>
<gene>
    <name evidence="7" type="ORF">FYJ34_09400</name>
</gene>
<name>A0A6N7V1L7_9FIRM</name>
<dbReference type="Pfam" id="PF03446">
    <property type="entry name" value="NAD_binding_2"/>
    <property type="match status" value="1"/>
</dbReference>
<dbReference type="GO" id="GO:0008679">
    <property type="term" value="F:2-hydroxy-3-oxopropionate reductase activity"/>
    <property type="evidence" value="ECO:0007669"/>
    <property type="project" value="UniProtKB-EC"/>
</dbReference>
<comment type="caution">
    <text evidence="7">The sequence shown here is derived from an EMBL/GenBank/DDBJ whole genome shotgun (WGS) entry which is preliminary data.</text>
</comment>
<dbReference type="InterPro" id="IPR015815">
    <property type="entry name" value="HIBADH-related"/>
</dbReference>
<dbReference type="AlphaFoldDB" id="A0A6N7V1L7"/>
<sequence>MRRRQKKQETKQKGCRHMKVGFIGLGIMGRPMAKNLLKAGVELMVSDLNPEAVADVVEAGAENGTYAQIGADCQVVFTIVPTGEIVKEILFGKEGVASSLKEGSIVCDMSSVTPVESRECYERLKQQKVGFVDAPVSGGEPGAIAGTLAIMAGGEEEAFEQLKPYFEILGSSALLIGGPGSGSVTKLANQVIVNNTIAVVSEAFVLAAKAGADPQKVYEAIRGGLAGSAVLDAKIPMIVERNFKPGGPIRINHKDIKNVVHTAHSIDVPIPYTAQLYEILQTLKIHGHMEEDHGGIVQYFERLADVEVKKK</sequence>
<dbReference type="GO" id="GO:0050661">
    <property type="term" value="F:NADP binding"/>
    <property type="evidence" value="ECO:0007669"/>
    <property type="project" value="InterPro"/>
</dbReference>
<keyword evidence="2 7" id="KW-0560">Oxidoreductase</keyword>
<organism evidence="7 8">
    <name type="scientific">Suipraeoptans intestinalis</name>
    <dbReference type="NCBI Taxonomy" id="2606628"/>
    <lineage>
        <taxon>Bacteria</taxon>
        <taxon>Bacillati</taxon>
        <taxon>Bacillota</taxon>
        <taxon>Clostridia</taxon>
        <taxon>Lachnospirales</taxon>
        <taxon>Lachnospiraceae</taxon>
        <taxon>Suipraeoptans</taxon>
    </lineage>
</organism>
<feature type="active site" evidence="4">
    <location>
        <position position="186"/>
    </location>
</feature>
<dbReference type="InterPro" id="IPR036291">
    <property type="entry name" value="NAD(P)-bd_dom_sf"/>
</dbReference>
<dbReference type="PANTHER" id="PTHR43060">
    <property type="entry name" value="3-HYDROXYISOBUTYRATE DEHYDROGENASE-LIKE 1, MITOCHONDRIAL-RELATED"/>
    <property type="match status" value="1"/>
</dbReference>
<proteinExistence type="inferred from homology"/>
<dbReference type="GO" id="GO:0016054">
    <property type="term" value="P:organic acid catabolic process"/>
    <property type="evidence" value="ECO:0007669"/>
    <property type="project" value="UniProtKB-ARBA"/>
</dbReference>
<dbReference type="PROSITE" id="PS00895">
    <property type="entry name" value="3_HYDROXYISOBUT_DH"/>
    <property type="match status" value="1"/>
</dbReference>